<dbReference type="Pfam" id="PF00494">
    <property type="entry name" value="SQS_PSY"/>
    <property type="match status" value="1"/>
</dbReference>
<evidence type="ECO:0000313" key="1">
    <source>
        <dbReference type="EMBL" id="MBV7256733.1"/>
    </source>
</evidence>
<proteinExistence type="predicted"/>
<name>A0ABS6SE88_9SPHN</name>
<keyword evidence="2" id="KW-1185">Reference proteome</keyword>
<dbReference type="Proteomes" id="UP000722336">
    <property type="component" value="Unassembled WGS sequence"/>
</dbReference>
<protein>
    <submittedName>
        <fullName evidence="1">Squalene/phytoene synthase family protein</fullName>
    </submittedName>
</protein>
<reference evidence="1 2" key="1">
    <citation type="submission" date="2021-04" db="EMBL/GenBank/DDBJ databases">
        <authorList>
            <person name="Pira H."/>
            <person name="Risdian C."/>
            <person name="Wink J."/>
        </authorList>
    </citation>
    <scope>NUCLEOTIDE SEQUENCE [LARGE SCALE GENOMIC DNA]</scope>
    <source>
        <strain evidence="1 2">WHA3</strain>
    </source>
</reference>
<dbReference type="InterPro" id="IPR002060">
    <property type="entry name" value="Squ/phyt_synthse"/>
</dbReference>
<sequence>MSEGRQTNLAKSVGRQSPDRYFASLFAPPETRDAFLLLNAYDLRLGQIEARGEDVYPALIRLAWWRDQLAALAAGEVRGEPLLADIRRRIPAAHYKYWSALAEAHMDRVEGMDGGTVWPALRAAAQPLLGEKTAARIVGAAALASRNAHRSPTRRQWMMTWHILTGRGA</sequence>
<accession>A0ABS6SE88</accession>
<dbReference type="EMBL" id="JAGSPA010000002">
    <property type="protein sequence ID" value="MBV7256733.1"/>
    <property type="molecule type" value="Genomic_DNA"/>
</dbReference>
<dbReference type="RefSeq" id="WP_218445454.1">
    <property type="nucleotide sequence ID" value="NZ_JAGSPA010000002.1"/>
</dbReference>
<comment type="caution">
    <text evidence="1">The sequence shown here is derived from an EMBL/GenBank/DDBJ whole genome shotgun (WGS) entry which is preliminary data.</text>
</comment>
<organism evidence="1 2">
    <name type="scientific">Pacificimonas pallii</name>
    <dbReference type="NCBI Taxonomy" id="2827236"/>
    <lineage>
        <taxon>Bacteria</taxon>
        <taxon>Pseudomonadati</taxon>
        <taxon>Pseudomonadota</taxon>
        <taxon>Alphaproteobacteria</taxon>
        <taxon>Sphingomonadales</taxon>
        <taxon>Sphingosinicellaceae</taxon>
        <taxon>Pacificimonas</taxon>
    </lineage>
</organism>
<gene>
    <name evidence="1" type="ORF">KCG44_08030</name>
</gene>
<evidence type="ECO:0000313" key="2">
    <source>
        <dbReference type="Proteomes" id="UP000722336"/>
    </source>
</evidence>